<name>A0AAV2TJN3_CALDB</name>
<evidence type="ECO:0000259" key="11">
    <source>
        <dbReference type="Pfam" id="PF02230"/>
    </source>
</evidence>
<evidence type="ECO:0000256" key="2">
    <source>
        <dbReference type="ARBA" id="ARBA00006499"/>
    </source>
</evidence>
<dbReference type="SUPFAM" id="SSF53474">
    <property type="entry name" value="alpha/beta-Hydrolases"/>
    <property type="match status" value="1"/>
</dbReference>
<comment type="catalytic activity">
    <reaction evidence="10">
        <text>1-hexadecanoyl-sn-glycero-3-phosphocholine + H2O = sn-glycerol 3-phosphocholine + hexadecanoate + H(+)</text>
        <dbReference type="Rhea" id="RHEA:40435"/>
        <dbReference type="ChEBI" id="CHEBI:7896"/>
        <dbReference type="ChEBI" id="CHEBI:15377"/>
        <dbReference type="ChEBI" id="CHEBI:15378"/>
        <dbReference type="ChEBI" id="CHEBI:16870"/>
        <dbReference type="ChEBI" id="CHEBI:72998"/>
    </reaction>
    <physiologicalReaction direction="left-to-right" evidence="10">
        <dbReference type="Rhea" id="RHEA:40436"/>
    </physiologicalReaction>
</comment>
<evidence type="ECO:0000256" key="7">
    <source>
        <dbReference type="ARBA" id="ARBA00023098"/>
    </source>
</evidence>
<comment type="subcellular location">
    <subcellularLocation>
        <location evidence="1">Cytoplasm</location>
    </subcellularLocation>
</comment>
<dbReference type="InterPro" id="IPR029058">
    <property type="entry name" value="AB_hydrolase_fold"/>
</dbReference>
<dbReference type="PANTHER" id="PTHR10655">
    <property type="entry name" value="LYSOPHOSPHOLIPASE-RELATED"/>
    <property type="match status" value="1"/>
</dbReference>
<proteinExistence type="inferred from homology"/>
<protein>
    <recommendedName>
        <fullName evidence="3">palmitoyl-protein hydrolase</fullName>
        <ecNumber evidence="3">3.1.2.22</ecNumber>
    </recommendedName>
    <alternativeName>
        <fullName evidence="8">Palmitoyl-protein hydrolase</fullName>
    </alternativeName>
</protein>
<comment type="catalytic activity">
    <reaction evidence="9">
        <text>S-hexadecanoyl-L-cysteinyl-[protein] + H2O = L-cysteinyl-[protein] + hexadecanoate + H(+)</text>
        <dbReference type="Rhea" id="RHEA:19233"/>
        <dbReference type="Rhea" id="RHEA-COMP:10131"/>
        <dbReference type="Rhea" id="RHEA-COMP:11032"/>
        <dbReference type="ChEBI" id="CHEBI:7896"/>
        <dbReference type="ChEBI" id="CHEBI:15377"/>
        <dbReference type="ChEBI" id="CHEBI:15378"/>
        <dbReference type="ChEBI" id="CHEBI:29950"/>
        <dbReference type="ChEBI" id="CHEBI:74151"/>
        <dbReference type="EC" id="3.1.2.22"/>
    </reaction>
</comment>
<evidence type="ECO:0000313" key="13">
    <source>
        <dbReference type="Proteomes" id="UP001497525"/>
    </source>
</evidence>
<dbReference type="InterPro" id="IPR050565">
    <property type="entry name" value="LYPA1-2/EST-like"/>
</dbReference>
<evidence type="ECO:0000313" key="12">
    <source>
        <dbReference type="EMBL" id="CAL5136429.1"/>
    </source>
</evidence>
<comment type="caution">
    <text evidence="12">The sequence shown here is derived from an EMBL/GenBank/DDBJ whole genome shotgun (WGS) entry which is preliminary data.</text>
</comment>
<organism evidence="12 13">
    <name type="scientific">Calicophoron daubneyi</name>
    <name type="common">Rumen fluke</name>
    <name type="synonym">Paramphistomum daubneyi</name>
    <dbReference type="NCBI Taxonomy" id="300641"/>
    <lineage>
        <taxon>Eukaryota</taxon>
        <taxon>Metazoa</taxon>
        <taxon>Spiralia</taxon>
        <taxon>Lophotrochozoa</taxon>
        <taxon>Platyhelminthes</taxon>
        <taxon>Trematoda</taxon>
        <taxon>Digenea</taxon>
        <taxon>Plagiorchiida</taxon>
        <taxon>Pronocephalata</taxon>
        <taxon>Paramphistomoidea</taxon>
        <taxon>Paramphistomidae</taxon>
        <taxon>Calicophoron</taxon>
    </lineage>
</organism>
<dbReference type="GO" id="GO:0052689">
    <property type="term" value="F:carboxylic ester hydrolase activity"/>
    <property type="evidence" value="ECO:0007669"/>
    <property type="project" value="TreeGrafter"/>
</dbReference>
<dbReference type="AlphaFoldDB" id="A0AAV2TJN3"/>
<comment type="similarity">
    <text evidence="2">Belongs to the AB hydrolase superfamily. AB hydrolase 2 family.</text>
</comment>
<dbReference type="InterPro" id="IPR003140">
    <property type="entry name" value="PLipase/COase/thioEstase"/>
</dbReference>
<sequence>MGNNLGCTLPGIMSSSKLLPAVVCASRSAQTATLIFLHGLGDTGHGWSGMLREIIPDYCKLICPHAPSIPVTLNAGIRMPAWYDIYSLGIDAQQDEEGLIAASAELDKFVDAEIKSGISAKRIIIGGFSQGGSVALYNALTKDHEYGGIILLSSWLPVHTKFVGDHSLVGMPKNTPLLQCHGTEDCVIPFEMGKATHELLKDFSLTNCDFNSYPHMGHSSGDQEMQDVQTFLTKNLPML</sequence>
<evidence type="ECO:0000256" key="10">
    <source>
        <dbReference type="ARBA" id="ARBA00048656"/>
    </source>
</evidence>
<accession>A0AAV2TJN3</accession>
<evidence type="ECO:0000256" key="3">
    <source>
        <dbReference type="ARBA" id="ARBA00012423"/>
    </source>
</evidence>
<feature type="domain" description="Phospholipase/carboxylesterase/thioesterase" evidence="11">
    <location>
        <begin position="21"/>
        <end position="235"/>
    </location>
</feature>
<dbReference type="GO" id="GO:0005737">
    <property type="term" value="C:cytoplasm"/>
    <property type="evidence" value="ECO:0007669"/>
    <property type="project" value="UniProtKB-SubCell"/>
</dbReference>
<evidence type="ECO:0000256" key="5">
    <source>
        <dbReference type="ARBA" id="ARBA00022801"/>
    </source>
</evidence>
<evidence type="ECO:0000256" key="4">
    <source>
        <dbReference type="ARBA" id="ARBA00022490"/>
    </source>
</evidence>
<keyword evidence="7" id="KW-0443">Lipid metabolism</keyword>
<keyword evidence="4" id="KW-0963">Cytoplasm</keyword>
<dbReference type="Proteomes" id="UP001497525">
    <property type="component" value="Unassembled WGS sequence"/>
</dbReference>
<evidence type="ECO:0000256" key="9">
    <source>
        <dbReference type="ARBA" id="ARBA00047337"/>
    </source>
</evidence>
<evidence type="ECO:0000256" key="8">
    <source>
        <dbReference type="ARBA" id="ARBA00031195"/>
    </source>
</evidence>
<evidence type="ECO:0000256" key="6">
    <source>
        <dbReference type="ARBA" id="ARBA00022832"/>
    </source>
</evidence>
<keyword evidence="6" id="KW-0276">Fatty acid metabolism</keyword>
<dbReference type="Pfam" id="PF02230">
    <property type="entry name" value="Abhydrolase_2"/>
    <property type="match status" value="1"/>
</dbReference>
<keyword evidence="5" id="KW-0378">Hydrolase</keyword>
<evidence type="ECO:0000256" key="1">
    <source>
        <dbReference type="ARBA" id="ARBA00004496"/>
    </source>
</evidence>
<dbReference type="EC" id="3.1.2.22" evidence="3"/>
<dbReference type="Gene3D" id="3.40.50.1820">
    <property type="entry name" value="alpha/beta hydrolase"/>
    <property type="match status" value="1"/>
</dbReference>
<dbReference type="PANTHER" id="PTHR10655:SF68">
    <property type="entry name" value="PALMITOYL-PROTEIN HYDROLASE"/>
    <property type="match status" value="1"/>
</dbReference>
<gene>
    <name evidence="12" type="ORF">CDAUBV1_LOCUS10521</name>
</gene>
<dbReference type="EMBL" id="CAXLJL010000319">
    <property type="protein sequence ID" value="CAL5136429.1"/>
    <property type="molecule type" value="Genomic_DNA"/>
</dbReference>
<dbReference type="GO" id="GO:0008474">
    <property type="term" value="F:palmitoyl-(protein) hydrolase activity"/>
    <property type="evidence" value="ECO:0007669"/>
    <property type="project" value="UniProtKB-EC"/>
</dbReference>
<reference evidence="12" key="1">
    <citation type="submission" date="2024-06" db="EMBL/GenBank/DDBJ databases">
        <authorList>
            <person name="Liu X."/>
            <person name="Lenzi L."/>
            <person name="Haldenby T S."/>
            <person name="Uol C."/>
        </authorList>
    </citation>
    <scope>NUCLEOTIDE SEQUENCE</scope>
</reference>
<dbReference type="GO" id="GO:0006631">
    <property type="term" value="P:fatty acid metabolic process"/>
    <property type="evidence" value="ECO:0007669"/>
    <property type="project" value="UniProtKB-KW"/>
</dbReference>
<dbReference type="FunFam" id="3.40.50.1820:FF:000010">
    <property type="entry name" value="Acyl-protein thioesterase 2"/>
    <property type="match status" value="1"/>
</dbReference>